<proteinExistence type="predicted"/>
<sequence>MTFMTQAGLVLLSIGGLSGMLLYVALDKPKGWLGIKQISRFRQGHIDALVIGTILLSLGTLTVLPAAIGWVIIVSGYYTALATGALAWWPEWPTHTRLAWWLDFISLSSFAIGLTAAAISSFVIV</sequence>
<dbReference type="Proteomes" id="UP001225788">
    <property type="component" value="Plasmid unnamed1"/>
</dbReference>
<accession>A0ABY9K9D5</accession>
<protein>
    <recommendedName>
        <fullName evidence="4">DUF1761 domain-containing protein</fullName>
    </recommendedName>
</protein>
<gene>
    <name evidence="2" type="ORF">Q9315_23725</name>
</gene>
<feature type="transmembrane region" description="Helical" evidence="1">
    <location>
        <begin position="98"/>
        <end position="124"/>
    </location>
</feature>
<keyword evidence="1" id="KW-1133">Transmembrane helix</keyword>
<keyword evidence="1" id="KW-0812">Transmembrane</keyword>
<geneLocation type="plasmid" evidence="2 3">
    <name>unnamed1</name>
</geneLocation>
<name>A0ABY9K9D5_9HYPH</name>
<keyword evidence="1" id="KW-0472">Membrane</keyword>
<reference evidence="2 3" key="1">
    <citation type="submission" date="2023-08" db="EMBL/GenBank/DDBJ databases">
        <title>Pathogen: clinical or host-associated sample.</title>
        <authorList>
            <person name="Hergert J."/>
            <person name="Casey R."/>
            <person name="Wagner J."/>
            <person name="Young E.L."/>
            <person name="Oakeson K.F."/>
        </authorList>
    </citation>
    <scope>NUCLEOTIDE SEQUENCE [LARGE SCALE GENOMIC DNA]</scope>
    <source>
        <strain evidence="2 3">UPHL-collab-2</strain>
        <plasmid evidence="2 3">unnamed1</plasmid>
    </source>
</reference>
<feature type="transmembrane region" description="Helical" evidence="1">
    <location>
        <begin position="6"/>
        <end position="26"/>
    </location>
</feature>
<organism evidence="2 3">
    <name type="scientific">Shinella oryzae</name>
    <dbReference type="NCBI Taxonomy" id="2871820"/>
    <lineage>
        <taxon>Bacteria</taxon>
        <taxon>Pseudomonadati</taxon>
        <taxon>Pseudomonadota</taxon>
        <taxon>Alphaproteobacteria</taxon>
        <taxon>Hyphomicrobiales</taxon>
        <taxon>Rhizobiaceae</taxon>
        <taxon>Shinella</taxon>
    </lineage>
</organism>
<dbReference type="EMBL" id="CP132315">
    <property type="protein sequence ID" value="WLS05172.1"/>
    <property type="molecule type" value="Genomic_DNA"/>
</dbReference>
<dbReference type="RefSeq" id="WP_306161646.1">
    <property type="nucleotide sequence ID" value="NZ_CP132315.1"/>
</dbReference>
<evidence type="ECO:0000313" key="3">
    <source>
        <dbReference type="Proteomes" id="UP001225788"/>
    </source>
</evidence>
<feature type="transmembrane region" description="Helical" evidence="1">
    <location>
        <begin position="46"/>
        <end position="78"/>
    </location>
</feature>
<evidence type="ECO:0000313" key="2">
    <source>
        <dbReference type="EMBL" id="WLS05172.1"/>
    </source>
</evidence>
<evidence type="ECO:0000256" key="1">
    <source>
        <dbReference type="SAM" id="Phobius"/>
    </source>
</evidence>
<keyword evidence="3" id="KW-1185">Reference proteome</keyword>
<keyword evidence="2" id="KW-0614">Plasmid</keyword>
<evidence type="ECO:0008006" key="4">
    <source>
        <dbReference type="Google" id="ProtNLM"/>
    </source>
</evidence>